<evidence type="ECO:0000313" key="2">
    <source>
        <dbReference type="Proteomes" id="UP000692954"/>
    </source>
</evidence>
<accession>A0A8S1QP96</accession>
<dbReference type="AlphaFoldDB" id="A0A8S1QP96"/>
<dbReference type="Proteomes" id="UP000692954">
    <property type="component" value="Unassembled WGS sequence"/>
</dbReference>
<evidence type="ECO:0000313" key="1">
    <source>
        <dbReference type="EMBL" id="CAD8117449.1"/>
    </source>
</evidence>
<gene>
    <name evidence="1" type="ORF">PSON_ATCC_30995.1.T1140002</name>
</gene>
<dbReference type="EMBL" id="CAJJDN010000114">
    <property type="protein sequence ID" value="CAD8117449.1"/>
    <property type="molecule type" value="Genomic_DNA"/>
</dbReference>
<comment type="caution">
    <text evidence="1">The sequence shown here is derived from an EMBL/GenBank/DDBJ whole genome shotgun (WGS) entry which is preliminary data.</text>
</comment>
<organism evidence="1 2">
    <name type="scientific">Paramecium sonneborni</name>
    <dbReference type="NCBI Taxonomy" id="65129"/>
    <lineage>
        <taxon>Eukaryota</taxon>
        <taxon>Sar</taxon>
        <taxon>Alveolata</taxon>
        <taxon>Ciliophora</taxon>
        <taxon>Intramacronucleata</taxon>
        <taxon>Oligohymenophorea</taxon>
        <taxon>Peniculida</taxon>
        <taxon>Parameciidae</taxon>
        <taxon>Paramecium</taxon>
    </lineage>
</organism>
<protein>
    <submittedName>
        <fullName evidence="1">Uncharacterized protein</fullName>
    </submittedName>
</protein>
<keyword evidence="2" id="KW-1185">Reference proteome</keyword>
<proteinExistence type="predicted"/>
<reference evidence="1" key="1">
    <citation type="submission" date="2021-01" db="EMBL/GenBank/DDBJ databases">
        <authorList>
            <consortium name="Genoscope - CEA"/>
            <person name="William W."/>
        </authorList>
    </citation>
    <scope>NUCLEOTIDE SEQUENCE</scope>
</reference>
<name>A0A8S1QP96_9CILI</name>
<sequence>MNIENSRIQETFESILNTPKFMEKRYLNIFKYTRCFIMKIKMILLNKSNSN</sequence>